<protein>
    <submittedName>
        <fullName evidence="2">Uncharacterized protein</fullName>
    </submittedName>
</protein>
<dbReference type="AlphaFoldDB" id="A0A6J4LSD2"/>
<feature type="compositionally biased region" description="Basic residues" evidence="1">
    <location>
        <begin position="32"/>
        <end position="46"/>
    </location>
</feature>
<organism evidence="2">
    <name type="scientific">uncultured Chloroflexia bacterium</name>
    <dbReference type="NCBI Taxonomy" id="1672391"/>
    <lineage>
        <taxon>Bacteria</taxon>
        <taxon>Bacillati</taxon>
        <taxon>Chloroflexota</taxon>
        <taxon>Chloroflexia</taxon>
        <taxon>environmental samples</taxon>
    </lineage>
</organism>
<feature type="non-terminal residue" evidence="2">
    <location>
        <position position="46"/>
    </location>
</feature>
<reference evidence="2" key="1">
    <citation type="submission" date="2020-02" db="EMBL/GenBank/DDBJ databases">
        <authorList>
            <person name="Meier V. D."/>
        </authorList>
    </citation>
    <scope>NUCLEOTIDE SEQUENCE</scope>
    <source>
        <strain evidence="2">AVDCRST_MAG93</strain>
    </source>
</reference>
<sequence length="46" mass="5104">APYYFRPFYGLPPTIVTVFDTIGLGPPARAGSSRKRGRGRRGPRQL</sequence>
<accession>A0A6J4LSD2</accession>
<gene>
    <name evidence="2" type="ORF">AVDCRST_MAG93-6612</name>
</gene>
<feature type="non-terminal residue" evidence="2">
    <location>
        <position position="1"/>
    </location>
</feature>
<evidence type="ECO:0000256" key="1">
    <source>
        <dbReference type="SAM" id="MobiDB-lite"/>
    </source>
</evidence>
<evidence type="ECO:0000313" key="2">
    <source>
        <dbReference type="EMBL" id="CAA9340117.1"/>
    </source>
</evidence>
<proteinExistence type="predicted"/>
<name>A0A6J4LSD2_9CHLR</name>
<dbReference type="EMBL" id="CADCTR010002229">
    <property type="protein sequence ID" value="CAA9340117.1"/>
    <property type="molecule type" value="Genomic_DNA"/>
</dbReference>
<feature type="region of interest" description="Disordered" evidence="1">
    <location>
        <begin position="24"/>
        <end position="46"/>
    </location>
</feature>